<reference evidence="1 2" key="1">
    <citation type="journal article" date="2020" name="Mol. Biol. Evol.">
        <title>Distinct Expression and Methylation Patterns for Genes with Different Fates following a Single Whole-Genome Duplication in Flowering Plants.</title>
        <authorList>
            <person name="Shi T."/>
            <person name="Rahmani R.S."/>
            <person name="Gugger P.F."/>
            <person name="Wang M."/>
            <person name="Li H."/>
            <person name="Zhang Y."/>
            <person name="Li Z."/>
            <person name="Wang Q."/>
            <person name="Van de Peer Y."/>
            <person name="Marchal K."/>
            <person name="Chen J."/>
        </authorList>
    </citation>
    <scope>NUCLEOTIDE SEQUENCE [LARGE SCALE GENOMIC DNA]</scope>
    <source>
        <tissue evidence="1">Leaf</tissue>
    </source>
</reference>
<organism evidence="1 2">
    <name type="scientific">Nelumbo nucifera</name>
    <name type="common">Sacred lotus</name>
    <dbReference type="NCBI Taxonomy" id="4432"/>
    <lineage>
        <taxon>Eukaryota</taxon>
        <taxon>Viridiplantae</taxon>
        <taxon>Streptophyta</taxon>
        <taxon>Embryophyta</taxon>
        <taxon>Tracheophyta</taxon>
        <taxon>Spermatophyta</taxon>
        <taxon>Magnoliopsida</taxon>
        <taxon>Proteales</taxon>
        <taxon>Nelumbonaceae</taxon>
        <taxon>Nelumbo</taxon>
    </lineage>
</organism>
<dbReference type="EMBL" id="DUZY01000004">
    <property type="protein sequence ID" value="DAD37086.1"/>
    <property type="molecule type" value="Genomic_DNA"/>
</dbReference>
<accession>A0A822Z265</accession>
<evidence type="ECO:0000313" key="1">
    <source>
        <dbReference type="EMBL" id="DAD37086.1"/>
    </source>
</evidence>
<gene>
    <name evidence="1" type="ORF">HUJ06_007727</name>
</gene>
<dbReference type="Proteomes" id="UP000607653">
    <property type="component" value="Unassembled WGS sequence"/>
</dbReference>
<evidence type="ECO:0000313" key="2">
    <source>
        <dbReference type="Proteomes" id="UP000607653"/>
    </source>
</evidence>
<protein>
    <submittedName>
        <fullName evidence="1">Uncharacterized protein</fullName>
    </submittedName>
</protein>
<proteinExistence type="predicted"/>
<dbReference type="AlphaFoldDB" id="A0A822Z265"/>
<comment type="caution">
    <text evidence="1">The sequence shown here is derived from an EMBL/GenBank/DDBJ whole genome shotgun (WGS) entry which is preliminary data.</text>
</comment>
<sequence length="52" mass="5557">MAVHTVLADFRTLHAHLPSCSVSFVPRNANCAAHSVVKQGLSLNYLHLVSGS</sequence>
<keyword evidence="2" id="KW-1185">Reference proteome</keyword>
<name>A0A822Z265_NELNU</name>